<evidence type="ECO:0000313" key="11">
    <source>
        <dbReference type="EMBL" id="MBW4542976.1"/>
    </source>
</evidence>
<keyword evidence="7" id="KW-0902">Two-component regulatory system</keyword>
<feature type="domain" description="Histidine kinase" evidence="10">
    <location>
        <begin position="171"/>
        <end position="395"/>
    </location>
</feature>
<dbReference type="InterPro" id="IPR004358">
    <property type="entry name" value="Sig_transdc_His_kin-like_C"/>
</dbReference>
<evidence type="ECO:0000256" key="1">
    <source>
        <dbReference type="ARBA" id="ARBA00000085"/>
    </source>
</evidence>
<keyword evidence="4" id="KW-0597">Phosphoprotein</keyword>
<evidence type="ECO:0000256" key="2">
    <source>
        <dbReference type="ARBA" id="ARBA00006402"/>
    </source>
</evidence>
<accession>A0A951PFT8</accession>
<dbReference type="InterPro" id="IPR036890">
    <property type="entry name" value="HATPase_C_sf"/>
</dbReference>
<dbReference type="CDD" id="cd00082">
    <property type="entry name" value="HisKA"/>
    <property type="match status" value="1"/>
</dbReference>
<evidence type="ECO:0000256" key="7">
    <source>
        <dbReference type="ARBA" id="ARBA00023012"/>
    </source>
</evidence>
<reference evidence="11" key="1">
    <citation type="submission" date="2021-05" db="EMBL/GenBank/DDBJ databases">
        <authorList>
            <person name="Pietrasiak N."/>
            <person name="Ward R."/>
            <person name="Stajich J.E."/>
            <person name="Kurbessoian T."/>
        </authorList>
    </citation>
    <scope>NUCLEOTIDE SEQUENCE</scope>
    <source>
        <strain evidence="11">CPER-KK1</strain>
    </source>
</reference>
<name>A0A951PFT8_9CYAN</name>
<dbReference type="SUPFAM" id="SSF55874">
    <property type="entry name" value="ATPase domain of HSP90 chaperone/DNA topoisomerase II/histidine kinase"/>
    <property type="match status" value="1"/>
</dbReference>
<keyword evidence="5" id="KW-0808">Transferase</keyword>
<dbReference type="Gene3D" id="1.10.287.130">
    <property type="match status" value="1"/>
</dbReference>
<dbReference type="InterPro" id="IPR005467">
    <property type="entry name" value="His_kinase_dom"/>
</dbReference>
<dbReference type="PANTHER" id="PTHR43047:SF72">
    <property type="entry name" value="OSMOSENSING HISTIDINE PROTEIN KINASE SLN1"/>
    <property type="match status" value="1"/>
</dbReference>
<proteinExistence type="inferred from homology"/>
<evidence type="ECO:0000256" key="8">
    <source>
        <dbReference type="ARBA" id="ARBA00074306"/>
    </source>
</evidence>
<comment type="similarity">
    <text evidence="2">In the N-terminal section; belongs to the phytochrome family.</text>
</comment>
<evidence type="ECO:0000259" key="10">
    <source>
        <dbReference type="PROSITE" id="PS50109"/>
    </source>
</evidence>
<dbReference type="SMART" id="SM00387">
    <property type="entry name" value="HATPase_c"/>
    <property type="match status" value="1"/>
</dbReference>
<comment type="caution">
    <text evidence="11">The sequence shown here is derived from an EMBL/GenBank/DDBJ whole genome shotgun (WGS) entry which is preliminary data.</text>
</comment>
<evidence type="ECO:0000256" key="5">
    <source>
        <dbReference type="ARBA" id="ARBA00022679"/>
    </source>
</evidence>
<dbReference type="PROSITE" id="PS50109">
    <property type="entry name" value="HIS_KIN"/>
    <property type="match status" value="1"/>
</dbReference>
<dbReference type="Pfam" id="PF00512">
    <property type="entry name" value="HisKA"/>
    <property type="match status" value="1"/>
</dbReference>
<dbReference type="EMBL" id="JAHHIF010000001">
    <property type="protein sequence ID" value="MBW4542976.1"/>
    <property type="molecule type" value="Genomic_DNA"/>
</dbReference>
<evidence type="ECO:0000256" key="6">
    <source>
        <dbReference type="ARBA" id="ARBA00022777"/>
    </source>
</evidence>
<dbReference type="SMART" id="SM00388">
    <property type="entry name" value="HisKA"/>
    <property type="match status" value="1"/>
</dbReference>
<dbReference type="InterPro" id="IPR003661">
    <property type="entry name" value="HisK_dim/P_dom"/>
</dbReference>
<organism evidence="11 12">
    <name type="scientific">Symplocastrum torsivum CPER-KK1</name>
    <dbReference type="NCBI Taxonomy" id="450513"/>
    <lineage>
        <taxon>Bacteria</taxon>
        <taxon>Bacillati</taxon>
        <taxon>Cyanobacteriota</taxon>
        <taxon>Cyanophyceae</taxon>
        <taxon>Oscillatoriophycideae</taxon>
        <taxon>Oscillatoriales</taxon>
        <taxon>Microcoleaceae</taxon>
        <taxon>Symplocastrum</taxon>
    </lineage>
</organism>
<dbReference type="Gene3D" id="3.30.565.10">
    <property type="entry name" value="Histidine kinase-like ATPase, C-terminal domain"/>
    <property type="match status" value="1"/>
</dbReference>
<keyword evidence="9" id="KW-0175">Coiled coil</keyword>
<dbReference type="InterPro" id="IPR003594">
    <property type="entry name" value="HATPase_dom"/>
</dbReference>
<reference evidence="11" key="2">
    <citation type="journal article" date="2022" name="Microbiol. Resour. Announc.">
        <title>Metagenome Sequencing to Explore Phylogenomics of Terrestrial Cyanobacteria.</title>
        <authorList>
            <person name="Ward R.D."/>
            <person name="Stajich J.E."/>
            <person name="Johansen J.R."/>
            <person name="Huntemann M."/>
            <person name="Clum A."/>
            <person name="Foster B."/>
            <person name="Foster B."/>
            <person name="Roux S."/>
            <person name="Palaniappan K."/>
            <person name="Varghese N."/>
            <person name="Mukherjee S."/>
            <person name="Reddy T.B.K."/>
            <person name="Daum C."/>
            <person name="Copeland A."/>
            <person name="Chen I.A."/>
            <person name="Ivanova N.N."/>
            <person name="Kyrpides N.C."/>
            <person name="Shapiro N."/>
            <person name="Eloe-Fadrosh E.A."/>
            <person name="Pietrasiak N."/>
        </authorList>
    </citation>
    <scope>NUCLEOTIDE SEQUENCE</scope>
    <source>
        <strain evidence="11">CPER-KK1</strain>
    </source>
</reference>
<dbReference type="EC" id="2.7.13.3" evidence="3"/>
<dbReference type="AlphaFoldDB" id="A0A951PFT8"/>
<dbReference type="InterPro" id="IPR025751">
    <property type="entry name" value="RsbRD_N_dom"/>
</dbReference>
<dbReference type="FunFam" id="3.30.565.10:FF:000010">
    <property type="entry name" value="Sensor histidine kinase RcsC"/>
    <property type="match status" value="1"/>
</dbReference>
<evidence type="ECO:0000256" key="3">
    <source>
        <dbReference type="ARBA" id="ARBA00012438"/>
    </source>
</evidence>
<dbReference type="Pfam" id="PF02518">
    <property type="entry name" value="HATPase_c"/>
    <property type="match status" value="1"/>
</dbReference>
<feature type="coiled-coil region" evidence="9">
    <location>
        <begin position="137"/>
        <end position="164"/>
    </location>
</feature>
<dbReference type="SUPFAM" id="SSF47384">
    <property type="entry name" value="Homodimeric domain of signal transducing histidine kinase"/>
    <property type="match status" value="1"/>
</dbReference>
<evidence type="ECO:0000313" key="12">
    <source>
        <dbReference type="Proteomes" id="UP000753908"/>
    </source>
</evidence>
<dbReference type="Pfam" id="PF14361">
    <property type="entry name" value="RsbRD_N"/>
    <property type="match status" value="1"/>
</dbReference>
<evidence type="ECO:0000256" key="4">
    <source>
        <dbReference type="ARBA" id="ARBA00022553"/>
    </source>
</evidence>
<sequence length="402" mass="44934">MLNASQVIADQTDTIMAQWIEVVRQERQIESSLNMSDTALGDSLPILLKTLAAVLQHPQKNLFERIAEVSLEHGTLRAGQGYDAAEIAKEYGLLRRMIFSVLEEECLKGSPQEIIQLFSQINTVLDEAISICFKSYMEARLQELEQLQSQLTLTNQELTRLIEASKDNLSYLAHELKTPLTAVIGYSELLLRLQKQNANADMASPSLQSIERVLQGGQHLLRIVNDSLELSRYESAQIQLNLEWIDVCSLITRVSEMLEPLAQAENLQLKLDCDRAPSKILTDSFRLQQVLTNLVGNAIRYTDVGFIQIRCESLPDDKCFFAVTDTGIGIDPSDCDRIFEPFSQAFLNQGQRKQEGTGLGLAIVSRLVKLLHGEIDLVSEVGVGSTFTVTLPIKIQVEQTDQ</sequence>
<dbReference type="GO" id="GO:0009927">
    <property type="term" value="F:histidine phosphotransfer kinase activity"/>
    <property type="evidence" value="ECO:0007669"/>
    <property type="project" value="TreeGrafter"/>
</dbReference>
<protein>
    <recommendedName>
        <fullName evidence="8">Circadian input-output histidine kinase CikA</fullName>
        <ecNumber evidence="3">2.7.13.3</ecNumber>
    </recommendedName>
</protein>
<dbReference type="Proteomes" id="UP000753908">
    <property type="component" value="Unassembled WGS sequence"/>
</dbReference>
<dbReference type="CDD" id="cd16922">
    <property type="entry name" value="HATPase_EvgS-ArcB-TorS-like"/>
    <property type="match status" value="1"/>
</dbReference>
<keyword evidence="6 11" id="KW-0418">Kinase</keyword>
<gene>
    <name evidence="11" type="ORF">KME25_00785</name>
</gene>
<dbReference type="GO" id="GO:0000155">
    <property type="term" value="F:phosphorelay sensor kinase activity"/>
    <property type="evidence" value="ECO:0007669"/>
    <property type="project" value="InterPro"/>
</dbReference>
<dbReference type="GO" id="GO:0005886">
    <property type="term" value="C:plasma membrane"/>
    <property type="evidence" value="ECO:0007669"/>
    <property type="project" value="TreeGrafter"/>
</dbReference>
<dbReference type="PRINTS" id="PR00344">
    <property type="entry name" value="BCTRLSENSOR"/>
</dbReference>
<evidence type="ECO:0000256" key="9">
    <source>
        <dbReference type="SAM" id="Coils"/>
    </source>
</evidence>
<dbReference type="PANTHER" id="PTHR43047">
    <property type="entry name" value="TWO-COMPONENT HISTIDINE PROTEIN KINASE"/>
    <property type="match status" value="1"/>
</dbReference>
<comment type="catalytic activity">
    <reaction evidence="1">
        <text>ATP + protein L-histidine = ADP + protein N-phospho-L-histidine.</text>
        <dbReference type="EC" id="2.7.13.3"/>
    </reaction>
</comment>
<dbReference type="InterPro" id="IPR036097">
    <property type="entry name" value="HisK_dim/P_sf"/>
</dbReference>